<feature type="binding site" evidence="10">
    <location>
        <begin position="80"/>
        <end position="82"/>
    </location>
    <ligand>
        <name>L-histidine</name>
        <dbReference type="ChEBI" id="CHEBI:57595"/>
    </ligand>
</feature>
<dbReference type="GO" id="GO:0004821">
    <property type="term" value="F:histidine-tRNA ligase activity"/>
    <property type="evidence" value="ECO:0007669"/>
    <property type="project" value="UniProtKB-UniRule"/>
</dbReference>
<dbReference type="AlphaFoldDB" id="A0A0X8FG38"/>
<dbReference type="NCBIfam" id="TIGR00442">
    <property type="entry name" value="hisS"/>
    <property type="match status" value="1"/>
</dbReference>
<dbReference type="Pfam" id="PF13393">
    <property type="entry name" value="tRNA-synt_His"/>
    <property type="match status" value="1"/>
</dbReference>
<dbReference type="CDD" id="cd00859">
    <property type="entry name" value="HisRS_anticodon"/>
    <property type="match status" value="1"/>
</dbReference>
<dbReference type="GeneID" id="35767103"/>
<dbReference type="Pfam" id="PF03129">
    <property type="entry name" value="HGTP_anticodon"/>
    <property type="match status" value="1"/>
</dbReference>
<feature type="binding site" evidence="10">
    <location>
        <position position="127"/>
    </location>
    <ligand>
        <name>L-histidine</name>
        <dbReference type="ChEBI" id="CHEBI:57595"/>
    </ligand>
</feature>
<evidence type="ECO:0000256" key="3">
    <source>
        <dbReference type="ARBA" id="ARBA00022598"/>
    </source>
</evidence>
<dbReference type="PANTHER" id="PTHR43707:SF1">
    <property type="entry name" value="HISTIDINE--TRNA LIGASE, MITOCHONDRIAL-RELATED"/>
    <property type="match status" value="1"/>
</dbReference>
<feature type="binding site" evidence="10">
    <location>
        <begin position="262"/>
        <end position="263"/>
    </location>
    <ligand>
        <name>L-histidine</name>
        <dbReference type="ChEBI" id="CHEBI:57595"/>
    </ligand>
</feature>
<dbReference type="HAMAP" id="MF_00127">
    <property type="entry name" value="His_tRNA_synth"/>
    <property type="match status" value="1"/>
</dbReference>
<dbReference type="PROSITE" id="PS50862">
    <property type="entry name" value="AA_TRNA_LIGASE_II"/>
    <property type="match status" value="1"/>
</dbReference>
<reference evidence="12" key="2">
    <citation type="submission" date="2022-09" db="EMBL/GenBank/DDBJ databases">
        <title>Aerococcus urinae taxonomy study.</title>
        <authorList>
            <person name="Christensen J."/>
            <person name="Senneby E."/>
        </authorList>
    </citation>
    <scope>NUCLEOTIDE SEQUENCE</scope>
    <source>
        <strain evidence="12">NLD-066-U95</strain>
    </source>
</reference>
<evidence type="ECO:0000256" key="6">
    <source>
        <dbReference type="ARBA" id="ARBA00022917"/>
    </source>
</evidence>
<dbReference type="PANTHER" id="PTHR43707">
    <property type="entry name" value="HISTIDYL-TRNA SYNTHETASE"/>
    <property type="match status" value="1"/>
</dbReference>
<evidence type="ECO:0000259" key="11">
    <source>
        <dbReference type="PROSITE" id="PS50862"/>
    </source>
</evidence>
<keyword evidence="4 9" id="KW-0547">Nucleotide-binding</keyword>
<dbReference type="Gene3D" id="3.30.930.10">
    <property type="entry name" value="Bira Bifunctional Protein, Domain 2"/>
    <property type="match status" value="1"/>
</dbReference>
<evidence type="ECO:0000256" key="9">
    <source>
        <dbReference type="HAMAP-Rule" id="MF_00127"/>
    </source>
</evidence>
<dbReference type="GO" id="GO:0006427">
    <property type="term" value="P:histidyl-tRNA aminoacylation"/>
    <property type="evidence" value="ECO:0007669"/>
    <property type="project" value="UniProtKB-UniRule"/>
</dbReference>
<dbReference type="OrthoDB" id="9800814at2"/>
<keyword evidence="15" id="KW-1185">Reference proteome</keyword>
<dbReference type="PIRSF" id="PIRSF001549">
    <property type="entry name" value="His-tRNA_synth"/>
    <property type="match status" value="1"/>
</dbReference>
<dbReference type="SUPFAM" id="SSF52954">
    <property type="entry name" value="Class II aaRS ABD-related"/>
    <property type="match status" value="1"/>
</dbReference>
<dbReference type="Gene3D" id="3.40.50.800">
    <property type="entry name" value="Anticodon-binding domain"/>
    <property type="match status" value="1"/>
</dbReference>
<evidence type="ECO:0000313" key="12">
    <source>
        <dbReference type="EMBL" id="MCY3052499.1"/>
    </source>
</evidence>
<dbReference type="SUPFAM" id="SSF55681">
    <property type="entry name" value="Class II aaRS and biotin synthetases"/>
    <property type="match status" value="1"/>
</dbReference>
<dbReference type="InterPro" id="IPR015807">
    <property type="entry name" value="His-tRNA-ligase"/>
</dbReference>
<dbReference type="Proteomes" id="UP001069145">
    <property type="component" value="Unassembled WGS sequence"/>
</dbReference>
<organism evidence="13 14">
    <name type="scientific">Aerococcus urinae</name>
    <dbReference type="NCBI Taxonomy" id="1376"/>
    <lineage>
        <taxon>Bacteria</taxon>
        <taxon>Bacillati</taxon>
        <taxon>Bacillota</taxon>
        <taxon>Bacilli</taxon>
        <taxon>Lactobacillales</taxon>
        <taxon>Aerococcaceae</taxon>
        <taxon>Aerococcus</taxon>
    </lineage>
</organism>
<dbReference type="InterPro" id="IPR041715">
    <property type="entry name" value="HisRS-like_core"/>
</dbReference>
<dbReference type="GO" id="GO:0140096">
    <property type="term" value="F:catalytic activity, acting on a protein"/>
    <property type="evidence" value="ECO:0007669"/>
    <property type="project" value="UniProtKB-ARBA"/>
</dbReference>
<keyword evidence="5 9" id="KW-0067">ATP-binding</keyword>
<keyword evidence="2 9" id="KW-0963">Cytoplasm</keyword>
<comment type="subcellular location">
    <subcellularLocation>
        <location evidence="9">Cytoplasm</location>
    </subcellularLocation>
</comment>
<evidence type="ECO:0000256" key="2">
    <source>
        <dbReference type="ARBA" id="ARBA00022490"/>
    </source>
</evidence>
<dbReference type="GO" id="GO:0016740">
    <property type="term" value="F:transferase activity"/>
    <property type="evidence" value="ECO:0007669"/>
    <property type="project" value="UniProtKB-ARBA"/>
</dbReference>
<dbReference type="InterPro" id="IPR006195">
    <property type="entry name" value="aa-tRNA-synth_II"/>
</dbReference>
<comment type="similarity">
    <text evidence="1 9">Belongs to the class-II aminoacyl-tRNA synthetase family.</text>
</comment>
<evidence type="ECO:0000256" key="10">
    <source>
        <dbReference type="PIRSR" id="PIRSR001549-1"/>
    </source>
</evidence>
<dbReference type="InterPro" id="IPR004154">
    <property type="entry name" value="Anticodon-bd"/>
</dbReference>
<evidence type="ECO:0000256" key="4">
    <source>
        <dbReference type="ARBA" id="ARBA00022741"/>
    </source>
</evidence>
<evidence type="ECO:0000313" key="13">
    <source>
        <dbReference type="EMBL" id="QPS00817.1"/>
    </source>
</evidence>
<evidence type="ECO:0000256" key="8">
    <source>
        <dbReference type="ARBA" id="ARBA00047639"/>
    </source>
</evidence>
<protein>
    <recommendedName>
        <fullName evidence="9">Histidine--tRNA ligase</fullName>
        <ecNumber evidence="9">6.1.1.21</ecNumber>
    </recommendedName>
    <alternativeName>
        <fullName evidence="9">Histidyl-tRNA synthetase</fullName>
        <shortName evidence="9">HisRS</shortName>
    </alternativeName>
</protein>
<evidence type="ECO:0000256" key="5">
    <source>
        <dbReference type="ARBA" id="ARBA00022840"/>
    </source>
</evidence>
<feature type="binding site" evidence="10">
    <location>
        <position position="113"/>
    </location>
    <ligand>
        <name>L-histidine</name>
        <dbReference type="ChEBI" id="CHEBI:57595"/>
    </ligand>
</feature>
<dbReference type="InterPro" id="IPR033656">
    <property type="entry name" value="HisRS_anticodon"/>
</dbReference>
<evidence type="ECO:0000313" key="15">
    <source>
        <dbReference type="Proteomes" id="UP001069145"/>
    </source>
</evidence>
<dbReference type="GO" id="GO:0005524">
    <property type="term" value="F:ATP binding"/>
    <property type="evidence" value="ECO:0007669"/>
    <property type="project" value="UniProtKB-UniRule"/>
</dbReference>
<dbReference type="InterPro" id="IPR004516">
    <property type="entry name" value="HisRS/HisZ"/>
</dbReference>
<feature type="domain" description="Aminoacyl-transfer RNA synthetases class-II family profile" evidence="11">
    <location>
        <begin position="7"/>
        <end position="331"/>
    </location>
</feature>
<dbReference type="InterPro" id="IPR036621">
    <property type="entry name" value="Anticodon-bd_dom_sf"/>
</dbReference>
<keyword evidence="7 9" id="KW-0030">Aminoacyl-tRNA synthetase</keyword>
<feature type="binding site" evidence="10">
    <location>
        <position position="131"/>
    </location>
    <ligand>
        <name>L-histidine</name>
        <dbReference type="ChEBI" id="CHEBI:57595"/>
    </ligand>
</feature>
<evidence type="ECO:0000256" key="7">
    <source>
        <dbReference type="ARBA" id="ARBA00023146"/>
    </source>
</evidence>
<dbReference type="EMBL" id="CP065662">
    <property type="protein sequence ID" value="QPS00817.1"/>
    <property type="molecule type" value="Genomic_DNA"/>
</dbReference>
<gene>
    <name evidence="9 12" type="primary">hisS</name>
    <name evidence="13" type="ORF">I6G68_05320</name>
    <name evidence="12" type="ORF">ODY43_00580</name>
</gene>
<evidence type="ECO:0000313" key="14">
    <source>
        <dbReference type="Proteomes" id="UP000594771"/>
    </source>
</evidence>
<comment type="catalytic activity">
    <reaction evidence="8 9">
        <text>tRNA(His) + L-histidine + ATP = L-histidyl-tRNA(His) + AMP + diphosphate + H(+)</text>
        <dbReference type="Rhea" id="RHEA:17313"/>
        <dbReference type="Rhea" id="RHEA-COMP:9665"/>
        <dbReference type="Rhea" id="RHEA-COMP:9689"/>
        <dbReference type="ChEBI" id="CHEBI:15378"/>
        <dbReference type="ChEBI" id="CHEBI:30616"/>
        <dbReference type="ChEBI" id="CHEBI:33019"/>
        <dbReference type="ChEBI" id="CHEBI:57595"/>
        <dbReference type="ChEBI" id="CHEBI:78442"/>
        <dbReference type="ChEBI" id="CHEBI:78527"/>
        <dbReference type="ChEBI" id="CHEBI:456215"/>
        <dbReference type="EC" id="6.1.1.21"/>
    </reaction>
</comment>
<comment type="subunit">
    <text evidence="9">Homodimer.</text>
</comment>
<dbReference type="KEGG" id="aun:AWM73_04735"/>
<keyword evidence="3 9" id="KW-0436">Ligase</keyword>
<evidence type="ECO:0000256" key="1">
    <source>
        <dbReference type="ARBA" id="ARBA00008226"/>
    </source>
</evidence>
<accession>A0A0X8FG38</accession>
<dbReference type="RefSeq" id="WP_060778308.1">
    <property type="nucleotide sequence ID" value="NZ_CAJHLF010000002.1"/>
</dbReference>
<feature type="binding site" evidence="10">
    <location>
        <position position="258"/>
    </location>
    <ligand>
        <name>L-histidine</name>
        <dbReference type="ChEBI" id="CHEBI:57595"/>
    </ligand>
</feature>
<dbReference type="Proteomes" id="UP000594771">
    <property type="component" value="Chromosome"/>
</dbReference>
<proteinExistence type="inferred from homology"/>
<name>A0A0X8FG38_9LACT</name>
<dbReference type="InterPro" id="IPR045864">
    <property type="entry name" value="aa-tRNA-synth_II/BPL/LPL"/>
</dbReference>
<dbReference type="CDD" id="cd00773">
    <property type="entry name" value="HisRS-like_core"/>
    <property type="match status" value="1"/>
</dbReference>
<keyword evidence="6 9" id="KW-0648">Protein biosynthesis</keyword>
<reference evidence="13 14" key="1">
    <citation type="submission" date="2020-12" db="EMBL/GenBank/DDBJ databases">
        <title>FDA dAtabase for Regulatory Grade micrObial Sequences (FDA-ARGOS): Supporting development and validation of Infectious Disease Dx tests.</title>
        <authorList>
            <person name="Sproer C."/>
            <person name="Gronow S."/>
            <person name="Severitt S."/>
            <person name="Schroder I."/>
            <person name="Tallon L."/>
            <person name="Sadzewicz L."/>
            <person name="Zhao X."/>
            <person name="Boylan J."/>
            <person name="Ott S."/>
            <person name="Bowen H."/>
            <person name="Vavikolanu K."/>
            <person name="Mehta A."/>
            <person name="Aluvathingal J."/>
            <person name="Nadendla S."/>
            <person name="Lowell S."/>
            <person name="Myers T."/>
            <person name="Yan Y."/>
            <person name="Sichtig H."/>
        </authorList>
    </citation>
    <scope>NUCLEOTIDE SEQUENCE [LARGE SCALE GENOMIC DNA]</scope>
    <source>
        <strain evidence="13 14">FDAARGOS_911</strain>
    </source>
</reference>
<sequence length="432" mass="49356">MIQKPKGTVDILPGQVEIWQAIEKTARDIMAKYRFNEIRTPMFESYDLFARGVGETTDVVTKEMYDFYDKGDRHIALKPEGTAPIVRAFIENKLYGPEYIKPYKVYYISPMFRYERPQGGRQRQFHQLGVEVFDGKTALSDVETIALAWEILETLGVKDLKLVINSLGDNEARLNYREALINYLKPFEEELSEDSKTRLYQNPLRVLDSKDPKDKEIVKDAPNILDYLSEASKERFEQVQSLLTALNIPYQIDSNMVRGLDYYQDTIFEIMTNSEVFGAETTICGGGSYSGLVKELSEGREDVPGFGFAIGMERLILLLEAQKSDLAVENPLDIYMVTIGQSVVREALQIVQALRRQGLNVEFDLNQRKPKKQFRDADRHGAAYTLTLGESELAEKNINVKNMTSGQEHHFAIDDVIEHFDQVKEAMKEGND</sequence>
<dbReference type="EMBL" id="JAOTML010000001">
    <property type="protein sequence ID" value="MCY3052499.1"/>
    <property type="molecule type" value="Genomic_DNA"/>
</dbReference>
<dbReference type="EC" id="6.1.1.21" evidence="9"/>
<dbReference type="GO" id="GO:0005737">
    <property type="term" value="C:cytoplasm"/>
    <property type="evidence" value="ECO:0007669"/>
    <property type="project" value="UniProtKB-SubCell"/>
</dbReference>